<organism evidence="1 2">
    <name type="scientific">Kitasatospora putterlickiae</name>
    <dbReference type="NCBI Taxonomy" id="221725"/>
    <lineage>
        <taxon>Bacteria</taxon>
        <taxon>Bacillati</taxon>
        <taxon>Actinomycetota</taxon>
        <taxon>Actinomycetes</taxon>
        <taxon>Kitasatosporales</taxon>
        <taxon>Streptomycetaceae</taxon>
        <taxon>Kitasatospora</taxon>
    </lineage>
</organism>
<evidence type="ECO:0000313" key="1">
    <source>
        <dbReference type="EMBL" id="GAA1385159.1"/>
    </source>
</evidence>
<name>A0ABN1XLZ4_9ACTN</name>
<comment type="caution">
    <text evidence="1">The sequence shown here is derived from an EMBL/GenBank/DDBJ whole genome shotgun (WGS) entry which is preliminary data.</text>
</comment>
<dbReference type="Proteomes" id="UP001499863">
    <property type="component" value="Unassembled WGS sequence"/>
</dbReference>
<protein>
    <recommendedName>
        <fullName evidence="3">Restriction endonuclease domain-containing protein</fullName>
    </recommendedName>
</protein>
<reference evidence="1 2" key="1">
    <citation type="journal article" date="2019" name="Int. J. Syst. Evol. Microbiol.">
        <title>The Global Catalogue of Microorganisms (GCM) 10K type strain sequencing project: providing services to taxonomists for standard genome sequencing and annotation.</title>
        <authorList>
            <consortium name="The Broad Institute Genomics Platform"/>
            <consortium name="The Broad Institute Genome Sequencing Center for Infectious Disease"/>
            <person name="Wu L."/>
            <person name="Ma J."/>
        </authorList>
    </citation>
    <scope>NUCLEOTIDE SEQUENCE [LARGE SCALE GENOMIC DNA]</scope>
    <source>
        <strain evidence="1 2">JCM 12393</strain>
    </source>
</reference>
<evidence type="ECO:0000313" key="2">
    <source>
        <dbReference type="Proteomes" id="UP001499863"/>
    </source>
</evidence>
<dbReference type="EMBL" id="BAAAKJ010000031">
    <property type="protein sequence ID" value="GAA1385159.1"/>
    <property type="molecule type" value="Genomic_DNA"/>
</dbReference>
<keyword evidence="2" id="KW-1185">Reference proteome</keyword>
<gene>
    <name evidence="1" type="ORF">GCM10009639_07540</name>
</gene>
<sequence>MPEAQRRIVTAAREQLVRQPGGHGGVLADVRLEGQPAALVLLAPGAVPDPAGHYRAGDALMVLDVLPAPRPVDRHRFHAAAGVPLYVVVDPGEGVCTVHSRPLPGAGYREAERVPFGNDLFLPLGERTLVLETGDFPTEPPTPGSAAG</sequence>
<accession>A0ABN1XLZ4</accession>
<evidence type="ECO:0008006" key="3">
    <source>
        <dbReference type="Google" id="ProtNLM"/>
    </source>
</evidence>
<proteinExistence type="predicted"/>